<keyword evidence="1" id="KW-0547">Nucleotide-binding</keyword>
<keyword evidence="4" id="KW-0238">DNA-binding</keyword>
<dbReference type="Pfam" id="PF00158">
    <property type="entry name" value="Sigma54_activat"/>
    <property type="match status" value="1"/>
</dbReference>
<feature type="domain" description="Sigma-54 factor interaction" evidence="6">
    <location>
        <begin position="352"/>
        <end position="577"/>
    </location>
</feature>
<dbReference type="PANTHER" id="PTHR32071">
    <property type="entry name" value="TRANSCRIPTIONAL REGULATORY PROTEIN"/>
    <property type="match status" value="1"/>
</dbReference>
<dbReference type="SUPFAM" id="SSF46689">
    <property type="entry name" value="Homeodomain-like"/>
    <property type="match status" value="1"/>
</dbReference>
<organism evidence="7 8">
    <name type="scientific">Achromobacter denitrificans</name>
    <name type="common">Alcaligenes denitrificans</name>
    <dbReference type="NCBI Taxonomy" id="32002"/>
    <lineage>
        <taxon>Bacteria</taxon>
        <taxon>Pseudomonadati</taxon>
        <taxon>Pseudomonadota</taxon>
        <taxon>Betaproteobacteria</taxon>
        <taxon>Burkholderiales</taxon>
        <taxon>Alcaligenaceae</taxon>
        <taxon>Achromobacter</taxon>
    </lineage>
</organism>
<evidence type="ECO:0000313" key="8">
    <source>
        <dbReference type="Proteomes" id="UP000509782"/>
    </source>
</evidence>
<dbReference type="EMBL" id="CP054569">
    <property type="protein sequence ID" value="QKQ47100.1"/>
    <property type="molecule type" value="Genomic_DNA"/>
</dbReference>
<dbReference type="SUPFAM" id="SSF52540">
    <property type="entry name" value="P-loop containing nucleoside triphosphate hydrolases"/>
    <property type="match status" value="1"/>
</dbReference>
<evidence type="ECO:0000256" key="3">
    <source>
        <dbReference type="ARBA" id="ARBA00023015"/>
    </source>
</evidence>
<dbReference type="InterPro" id="IPR003018">
    <property type="entry name" value="GAF"/>
</dbReference>
<dbReference type="PRINTS" id="PR01590">
    <property type="entry name" value="HTHFIS"/>
</dbReference>
<dbReference type="Pfam" id="PF01590">
    <property type="entry name" value="GAF"/>
    <property type="match status" value="1"/>
</dbReference>
<dbReference type="InterPro" id="IPR009057">
    <property type="entry name" value="Homeodomain-like_sf"/>
</dbReference>
<keyword evidence="5" id="KW-0804">Transcription</keyword>
<evidence type="ECO:0000256" key="2">
    <source>
        <dbReference type="ARBA" id="ARBA00022840"/>
    </source>
</evidence>
<dbReference type="Proteomes" id="UP000509782">
    <property type="component" value="Chromosome"/>
</dbReference>
<name>A0A6N0JJX4_ACHDE</name>
<dbReference type="Gene3D" id="3.30.450.40">
    <property type="match status" value="1"/>
</dbReference>
<dbReference type="SMART" id="SM00382">
    <property type="entry name" value="AAA"/>
    <property type="match status" value="1"/>
</dbReference>
<dbReference type="InterPro" id="IPR027417">
    <property type="entry name" value="P-loop_NTPase"/>
</dbReference>
<evidence type="ECO:0000256" key="1">
    <source>
        <dbReference type="ARBA" id="ARBA00022741"/>
    </source>
</evidence>
<dbReference type="InterPro" id="IPR025943">
    <property type="entry name" value="Sigma_54_int_dom_ATP-bd_2"/>
</dbReference>
<accession>A0A6N0JJX4</accession>
<evidence type="ECO:0000313" key="7">
    <source>
        <dbReference type="EMBL" id="QKQ47100.1"/>
    </source>
</evidence>
<keyword evidence="3" id="KW-0805">Transcription regulation</keyword>
<dbReference type="FunFam" id="3.40.50.300:FF:000006">
    <property type="entry name" value="DNA-binding transcriptional regulator NtrC"/>
    <property type="match status" value="1"/>
</dbReference>
<keyword evidence="2" id="KW-0067">ATP-binding</keyword>
<dbReference type="InterPro" id="IPR025944">
    <property type="entry name" value="Sigma_54_int_dom_CS"/>
</dbReference>
<dbReference type="CDD" id="cd00009">
    <property type="entry name" value="AAA"/>
    <property type="match status" value="1"/>
</dbReference>
<dbReference type="PROSITE" id="PS00676">
    <property type="entry name" value="SIGMA54_INTERACT_2"/>
    <property type="match status" value="1"/>
</dbReference>
<dbReference type="AlphaFoldDB" id="A0A6N0JJX4"/>
<dbReference type="PROSITE" id="PS00675">
    <property type="entry name" value="SIGMA54_INTERACT_1"/>
    <property type="match status" value="1"/>
</dbReference>
<evidence type="ECO:0000256" key="5">
    <source>
        <dbReference type="ARBA" id="ARBA00023163"/>
    </source>
</evidence>
<dbReference type="GO" id="GO:0006355">
    <property type="term" value="P:regulation of DNA-templated transcription"/>
    <property type="evidence" value="ECO:0007669"/>
    <property type="project" value="InterPro"/>
</dbReference>
<dbReference type="GO" id="GO:0043565">
    <property type="term" value="F:sequence-specific DNA binding"/>
    <property type="evidence" value="ECO:0007669"/>
    <property type="project" value="InterPro"/>
</dbReference>
<dbReference type="InterPro" id="IPR058031">
    <property type="entry name" value="AAA_lid_NorR"/>
</dbReference>
<dbReference type="InterPro" id="IPR002078">
    <property type="entry name" value="Sigma_54_int"/>
</dbReference>
<proteinExistence type="predicted"/>
<dbReference type="InterPro" id="IPR029016">
    <property type="entry name" value="GAF-like_dom_sf"/>
</dbReference>
<sequence>MEPSYRERFSDPAAERAVMQAWESVLSGTIAGPPGTALRALIEGSWQRCLQADVNPRASRGPEPLSEDELFLHRERQRDLLGASQPVLAQACETLAELGTLIALSDTRSVILNAVGDPTALEAGQAIHLMPGVDWSEAYCGTNAIGTALITGQAVQVHSTEHFCEGIKGWTCSAAVIRHPLDGDVVGVLDVSGLSRTYSRQHLAIAMTSARHIESRLRTAEMERRYQLLDAALARFVAAGADVGVILLDHRGCPIKANAQAQRALDDAGAGINLPRLRRIAELALGPHSPRGAGPALPVWLRPEWVEPVLAGPERLGSLLILPRHPPAPGAPRAAAAAQVADAPAPDPFNTVITADPAVGELVEQARRLRGSPVPVLLLGETGVGKELFARGLHSRGPFMVLNCGGLSRELLASELFGYADGAFTGARKGGMRGKIEAAEGGTLFLDEIGEMPLDMQSYLLRVLEEREVYRLGENVARRVNFRLVAATHRDLQAEIKAGRFRMDLYYRIAVVHLHIPALRVRKGDVALLAQAFALRFQQEHGKEAAGMEPDALAALEAYPWPGNIRELRNVIESAVLLSSGGSLSRAMLPPEVSHAPAPAPAAPGPITLLQGEEDLIRRSIVASGGNLTQSARSLHIAKSTLYAKMKRYGMSREDALGFGPDRPGIDPRDA</sequence>
<dbReference type="InterPro" id="IPR025662">
    <property type="entry name" value="Sigma_54_int_dom_ATP-bd_1"/>
</dbReference>
<dbReference type="InterPro" id="IPR003593">
    <property type="entry name" value="AAA+_ATPase"/>
</dbReference>
<dbReference type="GO" id="GO:0005524">
    <property type="term" value="F:ATP binding"/>
    <property type="evidence" value="ECO:0007669"/>
    <property type="project" value="UniProtKB-KW"/>
</dbReference>
<evidence type="ECO:0000256" key="4">
    <source>
        <dbReference type="ARBA" id="ARBA00023125"/>
    </source>
</evidence>
<dbReference type="PANTHER" id="PTHR32071:SF81">
    <property type="entry name" value="PROPIONATE CATABOLISM OPERON REGULATORY PROTEIN"/>
    <property type="match status" value="1"/>
</dbReference>
<dbReference type="PROSITE" id="PS50045">
    <property type="entry name" value="SIGMA54_INTERACT_4"/>
    <property type="match status" value="1"/>
</dbReference>
<dbReference type="Pfam" id="PF25601">
    <property type="entry name" value="AAA_lid_14"/>
    <property type="match status" value="1"/>
</dbReference>
<dbReference type="Gene3D" id="3.40.50.300">
    <property type="entry name" value="P-loop containing nucleotide triphosphate hydrolases"/>
    <property type="match status" value="1"/>
</dbReference>
<dbReference type="InterPro" id="IPR002197">
    <property type="entry name" value="HTH_Fis"/>
</dbReference>
<protein>
    <submittedName>
        <fullName evidence="7">Sigma-54-dependent Fis family transcriptional regulator</fullName>
    </submittedName>
</protein>
<gene>
    <name evidence="7" type="ORF">FOC81_10500</name>
</gene>
<reference evidence="7 8" key="1">
    <citation type="submission" date="2020-05" db="EMBL/GenBank/DDBJ databases">
        <title>FDA dAtabase for Regulatory Grade micrObial Sequences (FDA-ARGOS): Supporting development and validation of Infectious Disease Dx tests.</title>
        <authorList>
            <person name="Sproer C."/>
            <person name="Gronow S."/>
            <person name="Severitt S."/>
            <person name="Schroder I."/>
            <person name="Tallon L."/>
            <person name="Sadzewicz L."/>
            <person name="Zhao X."/>
            <person name="Vavikolanu K."/>
            <person name="Mehta A."/>
            <person name="Aluvathingal J."/>
            <person name="Nadendla S."/>
            <person name="Myers T."/>
            <person name="Yan Y."/>
            <person name="Sichtig H."/>
        </authorList>
    </citation>
    <scope>NUCLEOTIDE SEQUENCE [LARGE SCALE GENOMIC DNA]</scope>
    <source>
        <strain evidence="7 8">FDAARGOS_787</strain>
    </source>
</reference>
<dbReference type="Gene3D" id="1.10.10.60">
    <property type="entry name" value="Homeodomain-like"/>
    <property type="match status" value="1"/>
</dbReference>
<dbReference type="PROSITE" id="PS00688">
    <property type="entry name" value="SIGMA54_INTERACT_3"/>
    <property type="match status" value="1"/>
</dbReference>
<evidence type="ECO:0000259" key="6">
    <source>
        <dbReference type="PROSITE" id="PS50045"/>
    </source>
</evidence>
<dbReference type="Gene3D" id="1.10.8.60">
    <property type="match status" value="1"/>
</dbReference>